<keyword evidence="1" id="KW-0472">Membrane</keyword>
<name>A0A4P6UYL3_9HYPH</name>
<dbReference type="EMBL" id="CP036532">
    <property type="protein sequence ID" value="QBK30141.1"/>
    <property type="molecule type" value="Genomic_DNA"/>
</dbReference>
<proteinExistence type="predicted"/>
<evidence type="ECO:0000256" key="1">
    <source>
        <dbReference type="SAM" id="Phobius"/>
    </source>
</evidence>
<dbReference type="KEGG" id="rpod:E0E05_05730"/>
<feature type="transmembrane region" description="Helical" evidence="1">
    <location>
        <begin position="30"/>
        <end position="46"/>
    </location>
</feature>
<dbReference type="PROSITE" id="PS51257">
    <property type="entry name" value="PROKAR_LIPOPROTEIN"/>
    <property type="match status" value="1"/>
</dbReference>
<keyword evidence="1" id="KW-0812">Transmembrane</keyword>
<organism evidence="2 3">
    <name type="scientific">Roseitalea porphyridii</name>
    <dbReference type="NCBI Taxonomy" id="1852022"/>
    <lineage>
        <taxon>Bacteria</taxon>
        <taxon>Pseudomonadati</taxon>
        <taxon>Pseudomonadota</taxon>
        <taxon>Alphaproteobacteria</taxon>
        <taxon>Hyphomicrobiales</taxon>
        <taxon>Ahrensiaceae</taxon>
        <taxon>Roseitalea</taxon>
    </lineage>
</organism>
<reference evidence="2 3" key="1">
    <citation type="journal article" date="2017" name="Int. J. Syst. Evol. Microbiol.">
        <title>Roseitalea porphyridii gen. nov., sp. nov., isolated from a red alga, and reclassification of Hoeflea suaedae Chung et al. 2013 as Pseudohoeflea suaedae gen. nov., comb. nov.</title>
        <authorList>
            <person name="Hyeon J.W."/>
            <person name="Jeong S.E."/>
            <person name="Baek K."/>
            <person name="Jeon C.O."/>
        </authorList>
    </citation>
    <scope>NUCLEOTIDE SEQUENCE [LARGE SCALE GENOMIC DNA]</scope>
    <source>
        <strain evidence="2 3">MA7-20</strain>
    </source>
</reference>
<keyword evidence="3" id="KW-1185">Reference proteome</keyword>
<keyword evidence="1" id="KW-1133">Transmembrane helix</keyword>
<evidence type="ECO:0000313" key="3">
    <source>
        <dbReference type="Proteomes" id="UP000293719"/>
    </source>
</evidence>
<dbReference type="Proteomes" id="UP000293719">
    <property type="component" value="Chromosome"/>
</dbReference>
<protein>
    <submittedName>
        <fullName evidence="2">Uncharacterized protein</fullName>
    </submittedName>
</protein>
<accession>A0A4P6UYL3</accession>
<gene>
    <name evidence="2" type="ORF">E0E05_05730</name>
</gene>
<evidence type="ECO:0000313" key="2">
    <source>
        <dbReference type="EMBL" id="QBK30141.1"/>
    </source>
</evidence>
<sequence length="89" mass="10434">MIRFLFFIWLAAMTGWVGFAIGYSGGSQWAIFGCFLLIVWFVRQAFPDKNRGKFRRAFMVELHAQRQAEKDAFEAEVNRRAQELLRQKG</sequence>
<dbReference type="GeneID" id="90766791"/>
<dbReference type="AlphaFoldDB" id="A0A4P6UYL3"/>
<dbReference type="RefSeq" id="WP_131615843.1">
    <property type="nucleotide sequence ID" value="NZ_CP036532.1"/>
</dbReference>